<sequence length="552" mass="58459">MERSEIATAARHFAGMARIVGPVSPRFSSSILSAPAPLLPSLTATLLSSSLRVQDPKAVKMRRHAFHLHQSGSTTLSASAVLLPRGALAEPPPPLGHLCAAHGHVEGDVALTAASLIEPFLIAEQRNNPGEELNPRLVAEARLDVLVEHEELGNSRDVKSGDPRWLSARLLAVVDVPASADSVLSLLKHEDSLIGSASWDLGWSLAGVNQKQVENDIRSSLEFNRNSAPIKSMDPSQLANSATRIAVLGIPTITANLLLVIFGQRDQNARHINVSVTQHRGDSLLIVGSPFGIMSPFHFLNRLIIIYLCSLSSISVGAVSNCLPPGTARSSLLMADIHCLPGMEGAPVFDKKSCLVGLLMQPLRQRASSIEVQLVITWDAICIAWNSSKLEKIGRPPSELPDDNSSVGPLDVALLQMEKVPNELNAIRPEFVCPTAGSSVYVVGHGLLGPRAGLSSSLSTGVVSKIVNILSAQHSHLTGTMEFGNRDIPVMLQTTAAVHPGASGGALINSQGLMIGLITSNAKHGGGSTIPHLNFSIPCKPLEMIFAYSGAT</sequence>
<comment type="caution">
    <text evidence="3">The sequence shown here is derived from an EMBL/GenBank/DDBJ whole genome shotgun (WGS) entry which is preliminary data.</text>
</comment>
<reference evidence="3" key="1">
    <citation type="journal article" date="2018" name="DNA Res.">
        <title>Multiple hybrid de novo genome assembly of finger millet, an orphan allotetraploid crop.</title>
        <authorList>
            <person name="Hatakeyama M."/>
            <person name="Aluri S."/>
            <person name="Balachadran M.T."/>
            <person name="Sivarajan S.R."/>
            <person name="Patrignani A."/>
            <person name="Gruter S."/>
            <person name="Poveda L."/>
            <person name="Shimizu-Inatsugi R."/>
            <person name="Baeten J."/>
            <person name="Francoijs K.J."/>
            <person name="Nataraja K.N."/>
            <person name="Reddy Y.A.N."/>
            <person name="Phadnis S."/>
            <person name="Ravikumar R.L."/>
            <person name="Schlapbach R."/>
            <person name="Sreeman S.M."/>
            <person name="Shimizu K.K."/>
        </authorList>
    </citation>
    <scope>NUCLEOTIDE SEQUENCE</scope>
</reference>
<evidence type="ECO:0000313" key="4">
    <source>
        <dbReference type="Proteomes" id="UP001054889"/>
    </source>
</evidence>
<feature type="transmembrane region" description="Helical" evidence="1">
    <location>
        <begin position="245"/>
        <end position="263"/>
    </location>
</feature>
<keyword evidence="4" id="KW-1185">Reference proteome</keyword>
<dbReference type="FunFam" id="2.40.10.10:FF:000074">
    <property type="entry name" value="glyoxysomal processing protease, glyoxysomal-like"/>
    <property type="match status" value="1"/>
</dbReference>
<name>A0AAV5BTR2_ELECO</name>
<dbReference type="AlphaFoldDB" id="A0AAV5BTR2"/>
<dbReference type="PANTHER" id="PTHR21004">
    <property type="entry name" value="SERINE PROTEASE-RELATED"/>
    <property type="match status" value="1"/>
</dbReference>
<keyword evidence="1" id="KW-0812">Transmembrane</keyword>
<evidence type="ECO:0000256" key="1">
    <source>
        <dbReference type="SAM" id="Phobius"/>
    </source>
</evidence>
<evidence type="ECO:0000313" key="2">
    <source>
        <dbReference type="EMBL" id="GJM88971.1"/>
    </source>
</evidence>
<keyword evidence="1" id="KW-0472">Membrane</keyword>
<keyword evidence="1" id="KW-1133">Transmembrane helix</keyword>
<evidence type="ECO:0000313" key="3">
    <source>
        <dbReference type="EMBL" id="GJM89372.1"/>
    </source>
</evidence>
<accession>A0AAV5BTR2</accession>
<dbReference type="GO" id="GO:0005777">
    <property type="term" value="C:peroxisome"/>
    <property type="evidence" value="ECO:0007669"/>
    <property type="project" value="InterPro"/>
</dbReference>
<dbReference type="EMBL" id="BQKI01000002">
    <property type="protein sequence ID" value="GJM89372.1"/>
    <property type="molecule type" value="Genomic_DNA"/>
</dbReference>
<reference evidence="3" key="2">
    <citation type="submission" date="2021-12" db="EMBL/GenBank/DDBJ databases">
        <title>Resequencing data analysis of finger millet.</title>
        <authorList>
            <person name="Hatakeyama M."/>
            <person name="Aluri S."/>
            <person name="Balachadran M.T."/>
            <person name="Sivarajan S.R."/>
            <person name="Poveda L."/>
            <person name="Shimizu-Inatsugi R."/>
            <person name="Schlapbach R."/>
            <person name="Sreeman S.M."/>
            <person name="Shimizu K.K."/>
        </authorList>
    </citation>
    <scope>NUCLEOTIDE SEQUENCE</scope>
</reference>
<organism evidence="3 4">
    <name type="scientific">Eleusine coracana subsp. coracana</name>
    <dbReference type="NCBI Taxonomy" id="191504"/>
    <lineage>
        <taxon>Eukaryota</taxon>
        <taxon>Viridiplantae</taxon>
        <taxon>Streptophyta</taxon>
        <taxon>Embryophyta</taxon>
        <taxon>Tracheophyta</taxon>
        <taxon>Spermatophyta</taxon>
        <taxon>Magnoliopsida</taxon>
        <taxon>Liliopsida</taxon>
        <taxon>Poales</taxon>
        <taxon>Poaceae</taxon>
        <taxon>PACMAD clade</taxon>
        <taxon>Chloridoideae</taxon>
        <taxon>Cynodonteae</taxon>
        <taxon>Eleusininae</taxon>
        <taxon>Eleusine</taxon>
    </lineage>
</organism>
<dbReference type="GO" id="GO:0016485">
    <property type="term" value="P:protein processing"/>
    <property type="evidence" value="ECO:0007669"/>
    <property type="project" value="InterPro"/>
</dbReference>
<dbReference type="EMBL" id="BQKI01000002">
    <property type="protein sequence ID" value="GJM88971.1"/>
    <property type="molecule type" value="Genomic_DNA"/>
</dbReference>
<dbReference type="Pfam" id="PF13365">
    <property type="entry name" value="Trypsin_2"/>
    <property type="match status" value="1"/>
</dbReference>
<dbReference type="FunFam" id="2.40.10.10:FF:000096">
    <property type="entry name" value="Glyoxysomal processing protease glyoxysomal"/>
    <property type="match status" value="1"/>
</dbReference>
<dbReference type="InterPro" id="IPR043504">
    <property type="entry name" value="Peptidase_S1_PA_chymotrypsin"/>
</dbReference>
<dbReference type="InterPro" id="IPR009003">
    <property type="entry name" value="Peptidase_S1_PA"/>
</dbReference>
<protein>
    <submittedName>
        <fullName evidence="3">Uncharacterized protein</fullName>
    </submittedName>
</protein>
<gene>
    <name evidence="3" type="primary">ga05560</name>
    <name evidence="2" type="synonym">ga05107</name>
    <name evidence="2" type="ORF">PR202_ga05107</name>
    <name evidence="3" type="ORF">PR202_ga05560</name>
</gene>
<feature type="transmembrane region" description="Helical" evidence="1">
    <location>
        <begin position="284"/>
        <end position="308"/>
    </location>
</feature>
<dbReference type="PANTHER" id="PTHR21004:SF0">
    <property type="entry name" value="PEROXISOMAL LEADER PEPTIDE-PROCESSING PROTEASE"/>
    <property type="match status" value="1"/>
</dbReference>
<dbReference type="Proteomes" id="UP001054889">
    <property type="component" value="Unassembled WGS sequence"/>
</dbReference>
<dbReference type="InterPro" id="IPR039245">
    <property type="entry name" value="TYSND1/DEG15"/>
</dbReference>
<proteinExistence type="predicted"/>
<dbReference type="GO" id="GO:0004252">
    <property type="term" value="F:serine-type endopeptidase activity"/>
    <property type="evidence" value="ECO:0007669"/>
    <property type="project" value="InterPro"/>
</dbReference>
<dbReference type="SUPFAM" id="SSF50494">
    <property type="entry name" value="Trypsin-like serine proteases"/>
    <property type="match status" value="2"/>
</dbReference>
<dbReference type="Gene3D" id="2.40.10.10">
    <property type="entry name" value="Trypsin-like serine proteases"/>
    <property type="match status" value="2"/>
</dbReference>